<dbReference type="RefSeq" id="WP_415866071.1">
    <property type="nucleotide sequence ID" value="NZ_CP134537.1"/>
</dbReference>
<feature type="domain" description="Glycosyltransferase 2-like" evidence="1">
    <location>
        <begin position="204"/>
        <end position="311"/>
    </location>
</feature>
<reference evidence="2 3" key="1">
    <citation type="submission" date="2023-09" db="EMBL/GenBank/DDBJ databases">
        <title>Thalassobella suaedae gen. nov., sp. nov., a marine bacterium of the family Flavobacteriaceae isolated from a halophyte Suaeda japonica.</title>
        <authorList>
            <person name="Lee S.Y."/>
            <person name="Hwang C.Y."/>
        </authorList>
    </citation>
    <scope>NUCLEOTIDE SEQUENCE [LARGE SCALE GENOMIC DNA]</scope>
    <source>
        <strain evidence="2 3">HL-DH14</strain>
    </source>
</reference>
<evidence type="ECO:0000313" key="2">
    <source>
        <dbReference type="EMBL" id="WNH09645.1"/>
    </source>
</evidence>
<evidence type="ECO:0000313" key="3">
    <source>
        <dbReference type="Proteomes" id="UP001302806"/>
    </source>
</evidence>
<dbReference type="Proteomes" id="UP001302806">
    <property type="component" value="Chromosome"/>
</dbReference>
<dbReference type="PANTHER" id="PTHR43685">
    <property type="entry name" value="GLYCOSYLTRANSFERASE"/>
    <property type="match status" value="1"/>
</dbReference>
<dbReference type="EMBL" id="CP134537">
    <property type="protein sequence ID" value="WNH09645.1"/>
    <property type="molecule type" value="Genomic_DNA"/>
</dbReference>
<dbReference type="SUPFAM" id="SSF53448">
    <property type="entry name" value="Nucleotide-diphospho-sugar transferases"/>
    <property type="match status" value="1"/>
</dbReference>
<dbReference type="Pfam" id="PF00535">
    <property type="entry name" value="Glycos_transf_2"/>
    <property type="match status" value="1"/>
</dbReference>
<proteinExistence type="predicted"/>
<name>A0ABY9XUR3_9FLAO</name>
<sequence length="419" mass="48079">MIELKEHITPNGEVLLYQGQPDLKLLDALALGEGDIWHSSLDQGFKNIFPEIIYQTVVFFWYAKDFDNLEKSVSWRINPNAFVIRKHVWETFGGFDLDYESIQPSALDFGFNALRYQGVIPLYVKGLFDETIEAINISIKDIYTFYIKNFRLSQSLYMLLRRGIWKFKELNSFRYAKNNFHYKNKSIVLKPRKLHAIQGTPKVSYIIPTMMRQEFTLNLLNDLENQTYKPFEVIVVDATPEESRDASLYNTNKYSFNVIFKWQTTKGSCRARNEAIDLCTGDYIVFGDDDIRIQPQFIENHLRFLQTYNAEACNGLDIRADHQQQDLSDLDKKLEAIGESRWKVGATQSFSNANSCVSSRVVSLLVGNDINYDGGYGEDSDFGLSITKLGVTVLHNPFSVNLHLKPPMGGIVFGGNKQE</sequence>
<dbReference type="InterPro" id="IPR050834">
    <property type="entry name" value="Glycosyltransf_2"/>
</dbReference>
<gene>
    <name evidence="2" type="ORF">RHP51_02655</name>
</gene>
<dbReference type="EC" id="2.4.-.-" evidence="2"/>
<keyword evidence="2" id="KW-0328">Glycosyltransferase</keyword>
<organism evidence="2 3">
    <name type="scientific">Thalassobellus suaedae</name>
    <dbReference type="NCBI Taxonomy" id="3074124"/>
    <lineage>
        <taxon>Bacteria</taxon>
        <taxon>Pseudomonadati</taxon>
        <taxon>Bacteroidota</taxon>
        <taxon>Flavobacteriia</taxon>
        <taxon>Flavobacteriales</taxon>
        <taxon>Flavobacteriaceae</taxon>
        <taxon>Thalassobellus</taxon>
    </lineage>
</organism>
<dbReference type="CDD" id="cd00761">
    <property type="entry name" value="Glyco_tranf_GTA_type"/>
    <property type="match status" value="1"/>
</dbReference>
<protein>
    <submittedName>
        <fullName evidence="2">Glycosyltransferase</fullName>
        <ecNumber evidence="2">2.4.-.-</ecNumber>
    </submittedName>
</protein>
<dbReference type="InterPro" id="IPR001173">
    <property type="entry name" value="Glyco_trans_2-like"/>
</dbReference>
<dbReference type="Gene3D" id="3.90.550.10">
    <property type="entry name" value="Spore Coat Polysaccharide Biosynthesis Protein SpsA, Chain A"/>
    <property type="match status" value="1"/>
</dbReference>
<dbReference type="InterPro" id="IPR029044">
    <property type="entry name" value="Nucleotide-diphossugar_trans"/>
</dbReference>
<dbReference type="PANTHER" id="PTHR43685:SF3">
    <property type="entry name" value="SLR2126 PROTEIN"/>
    <property type="match status" value="1"/>
</dbReference>
<dbReference type="GO" id="GO:0016757">
    <property type="term" value="F:glycosyltransferase activity"/>
    <property type="evidence" value="ECO:0007669"/>
    <property type="project" value="UniProtKB-KW"/>
</dbReference>
<evidence type="ECO:0000259" key="1">
    <source>
        <dbReference type="Pfam" id="PF00535"/>
    </source>
</evidence>
<accession>A0ABY9XUR3</accession>
<keyword evidence="2" id="KW-0808">Transferase</keyword>